<dbReference type="PROSITE" id="PS51755">
    <property type="entry name" value="OMPR_PHOB"/>
    <property type="match status" value="1"/>
</dbReference>
<dbReference type="EMBL" id="JANKAS010000006">
    <property type="protein sequence ID" value="MCR1898993.1"/>
    <property type="molecule type" value="Genomic_DNA"/>
</dbReference>
<dbReference type="PANTHER" id="PTHR48111:SF40">
    <property type="entry name" value="PHOSPHATE REGULON TRANSCRIPTIONAL REGULATORY PROTEIN PHOB"/>
    <property type="match status" value="1"/>
</dbReference>
<dbReference type="SUPFAM" id="SSF46894">
    <property type="entry name" value="C-terminal effector domain of the bipartite response regulators"/>
    <property type="match status" value="1"/>
</dbReference>
<dbReference type="GO" id="GO:0032993">
    <property type="term" value="C:protein-DNA complex"/>
    <property type="evidence" value="ECO:0007669"/>
    <property type="project" value="TreeGrafter"/>
</dbReference>
<dbReference type="Pfam" id="PF00486">
    <property type="entry name" value="Trans_reg_C"/>
    <property type="match status" value="1"/>
</dbReference>
<evidence type="ECO:0000256" key="2">
    <source>
        <dbReference type="ARBA" id="ARBA00022553"/>
    </source>
</evidence>
<comment type="caution">
    <text evidence="12">The sequence shown here is derived from an EMBL/GenBank/DDBJ whole genome shotgun (WGS) entry which is preliminary data.</text>
</comment>
<sequence>MNVLLVDDEVLLVKGLKKSLELEGYQVYTAYDGREALVTLEKEPIEFIILDIMLPKIDGMTLCKRIREKMDIPIIMLTAKDDDIDKILGLELGADDYMTKPFNTRELITRIKVIQRRLEKQSPNFPIYSTGPLTLNALERRVFLKEKELYLTMREFDLLYLLIKNKGQVFSRDELFDLIWNEPMLDTRNIDVHIRNLREKIEENSSQPKFIKTKWGVGYYFNKDIEE</sequence>
<accession>A0AAE3HH31</accession>
<evidence type="ECO:0000256" key="4">
    <source>
        <dbReference type="ARBA" id="ARBA00023015"/>
    </source>
</evidence>
<dbReference type="RefSeq" id="WP_257530879.1">
    <property type="nucleotide sequence ID" value="NZ_JANKAS010000006.1"/>
</dbReference>
<name>A0AAE3HH31_9FIRM</name>
<dbReference type="InterPro" id="IPR039420">
    <property type="entry name" value="WalR-like"/>
</dbReference>
<gene>
    <name evidence="12" type="ORF">NSA47_08345</name>
</gene>
<keyword evidence="2 8" id="KW-0597">Phosphoprotein</keyword>
<dbReference type="PROSITE" id="PS50110">
    <property type="entry name" value="RESPONSE_REGULATORY"/>
    <property type="match status" value="1"/>
</dbReference>
<evidence type="ECO:0000256" key="7">
    <source>
        <dbReference type="ARBA" id="ARBA00024867"/>
    </source>
</evidence>
<organism evidence="12 13">
    <name type="scientific">Irregularibacter muris</name>
    <dbReference type="NCBI Taxonomy" id="1796619"/>
    <lineage>
        <taxon>Bacteria</taxon>
        <taxon>Bacillati</taxon>
        <taxon>Bacillota</taxon>
        <taxon>Clostridia</taxon>
        <taxon>Eubacteriales</taxon>
        <taxon>Eubacteriaceae</taxon>
        <taxon>Irregularibacter</taxon>
    </lineage>
</organism>
<feature type="DNA-binding region" description="OmpR/PhoB-type" evidence="9">
    <location>
        <begin position="125"/>
        <end position="223"/>
    </location>
</feature>
<dbReference type="InterPro" id="IPR001867">
    <property type="entry name" value="OmpR/PhoB-type_DNA-bd"/>
</dbReference>
<feature type="modified residue" description="4-aspartylphosphate" evidence="8">
    <location>
        <position position="51"/>
    </location>
</feature>
<feature type="domain" description="OmpR/PhoB-type" evidence="11">
    <location>
        <begin position="125"/>
        <end position="223"/>
    </location>
</feature>
<keyword evidence="3" id="KW-0902">Two-component regulatory system</keyword>
<evidence type="ECO:0000259" key="10">
    <source>
        <dbReference type="PROSITE" id="PS50110"/>
    </source>
</evidence>
<proteinExistence type="predicted"/>
<dbReference type="PANTHER" id="PTHR48111">
    <property type="entry name" value="REGULATOR OF RPOS"/>
    <property type="match status" value="1"/>
</dbReference>
<protein>
    <recommendedName>
        <fullName evidence="1">Stage 0 sporulation protein A homolog</fullName>
    </recommendedName>
</protein>
<reference evidence="12" key="1">
    <citation type="submission" date="2022-07" db="EMBL/GenBank/DDBJ databases">
        <title>Enhanced cultured diversity of the mouse gut microbiota enables custom-made synthetic communities.</title>
        <authorList>
            <person name="Afrizal A."/>
        </authorList>
    </citation>
    <scope>NUCLEOTIDE SEQUENCE</scope>
    <source>
        <strain evidence="12">DSM 28593</strain>
    </source>
</reference>
<dbReference type="InterPro" id="IPR016032">
    <property type="entry name" value="Sig_transdc_resp-reg_C-effctor"/>
</dbReference>
<evidence type="ECO:0000256" key="1">
    <source>
        <dbReference type="ARBA" id="ARBA00018672"/>
    </source>
</evidence>
<dbReference type="Gene3D" id="1.10.10.10">
    <property type="entry name" value="Winged helix-like DNA-binding domain superfamily/Winged helix DNA-binding domain"/>
    <property type="match status" value="1"/>
</dbReference>
<feature type="domain" description="Response regulatory" evidence="10">
    <location>
        <begin position="2"/>
        <end position="115"/>
    </location>
</feature>
<dbReference type="InterPro" id="IPR001789">
    <property type="entry name" value="Sig_transdc_resp-reg_receiver"/>
</dbReference>
<dbReference type="AlphaFoldDB" id="A0AAE3HH31"/>
<dbReference type="Gene3D" id="3.40.50.2300">
    <property type="match status" value="1"/>
</dbReference>
<evidence type="ECO:0000256" key="9">
    <source>
        <dbReference type="PROSITE-ProRule" id="PRU01091"/>
    </source>
</evidence>
<dbReference type="Pfam" id="PF00072">
    <property type="entry name" value="Response_reg"/>
    <property type="match status" value="1"/>
</dbReference>
<dbReference type="CDD" id="cd17574">
    <property type="entry name" value="REC_OmpR"/>
    <property type="match status" value="1"/>
</dbReference>
<evidence type="ECO:0000313" key="13">
    <source>
        <dbReference type="Proteomes" id="UP001205748"/>
    </source>
</evidence>
<evidence type="ECO:0000256" key="3">
    <source>
        <dbReference type="ARBA" id="ARBA00023012"/>
    </source>
</evidence>
<dbReference type="GO" id="GO:0000976">
    <property type="term" value="F:transcription cis-regulatory region binding"/>
    <property type="evidence" value="ECO:0007669"/>
    <property type="project" value="TreeGrafter"/>
</dbReference>
<dbReference type="SMART" id="SM00862">
    <property type="entry name" value="Trans_reg_C"/>
    <property type="match status" value="1"/>
</dbReference>
<dbReference type="FunFam" id="3.40.50.2300:FF:000001">
    <property type="entry name" value="DNA-binding response regulator PhoB"/>
    <property type="match status" value="1"/>
</dbReference>
<dbReference type="CDD" id="cd00383">
    <property type="entry name" value="trans_reg_C"/>
    <property type="match status" value="1"/>
</dbReference>
<keyword evidence="4" id="KW-0805">Transcription regulation</keyword>
<dbReference type="GO" id="GO:0005829">
    <property type="term" value="C:cytosol"/>
    <property type="evidence" value="ECO:0007669"/>
    <property type="project" value="TreeGrafter"/>
</dbReference>
<evidence type="ECO:0000256" key="8">
    <source>
        <dbReference type="PROSITE-ProRule" id="PRU00169"/>
    </source>
</evidence>
<comment type="function">
    <text evidence="7">May play the central regulatory role in sporulation. It may be an element of the effector pathway responsible for the activation of sporulation genes in response to nutritional stress. Spo0A may act in concert with spo0H (a sigma factor) to control the expression of some genes that are critical to the sporulation process.</text>
</comment>
<dbReference type="SUPFAM" id="SSF52172">
    <property type="entry name" value="CheY-like"/>
    <property type="match status" value="1"/>
</dbReference>
<dbReference type="SMART" id="SM00448">
    <property type="entry name" value="REC"/>
    <property type="match status" value="1"/>
</dbReference>
<keyword evidence="13" id="KW-1185">Reference proteome</keyword>
<evidence type="ECO:0000313" key="12">
    <source>
        <dbReference type="EMBL" id="MCR1898993.1"/>
    </source>
</evidence>
<dbReference type="GO" id="GO:0000156">
    <property type="term" value="F:phosphorelay response regulator activity"/>
    <property type="evidence" value="ECO:0007669"/>
    <property type="project" value="TreeGrafter"/>
</dbReference>
<evidence type="ECO:0000259" key="11">
    <source>
        <dbReference type="PROSITE" id="PS51755"/>
    </source>
</evidence>
<dbReference type="FunFam" id="1.10.10.10:FF:000018">
    <property type="entry name" value="DNA-binding response regulator ResD"/>
    <property type="match status" value="1"/>
</dbReference>
<dbReference type="GO" id="GO:0006355">
    <property type="term" value="P:regulation of DNA-templated transcription"/>
    <property type="evidence" value="ECO:0007669"/>
    <property type="project" value="InterPro"/>
</dbReference>
<dbReference type="InterPro" id="IPR011006">
    <property type="entry name" value="CheY-like_superfamily"/>
</dbReference>
<dbReference type="InterPro" id="IPR036388">
    <property type="entry name" value="WH-like_DNA-bd_sf"/>
</dbReference>
<evidence type="ECO:0000256" key="6">
    <source>
        <dbReference type="ARBA" id="ARBA00023163"/>
    </source>
</evidence>
<dbReference type="Gene3D" id="6.10.250.690">
    <property type="match status" value="1"/>
</dbReference>
<dbReference type="Proteomes" id="UP001205748">
    <property type="component" value="Unassembled WGS sequence"/>
</dbReference>
<keyword evidence="6" id="KW-0804">Transcription</keyword>
<evidence type="ECO:0000256" key="5">
    <source>
        <dbReference type="ARBA" id="ARBA00023125"/>
    </source>
</evidence>
<keyword evidence="5 9" id="KW-0238">DNA-binding</keyword>